<dbReference type="OrthoDB" id="428480at2759"/>
<dbReference type="Gene3D" id="3.30.379.10">
    <property type="entry name" value="Chitobiase/beta-hexosaminidase domain 2-like"/>
    <property type="match status" value="1"/>
</dbReference>
<dbReference type="EMBL" id="KN846953">
    <property type="protein sequence ID" value="KIV80172.1"/>
    <property type="molecule type" value="Genomic_DNA"/>
</dbReference>
<dbReference type="Proteomes" id="UP000053599">
    <property type="component" value="Unassembled WGS sequence"/>
</dbReference>
<dbReference type="PIRSF" id="PIRSF001093">
    <property type="entry name" value="B-hxosamndse_ab_euk"/>
    <property type="match status" value="1"/>
</dbReference>
<dbReference type="InterPro" id="IPR015883">
    <property type="entry name" value="Glyco_hydro_20_cat"/>
</dbReference>
<dbReference type="Pfam" id="PF14845">
    <property type="entry name" value="Glycohydro_20b2"/>
    <property type="match status" value="1"/>
</dbReference>
<protein>
    <recommendedName>
        <fullName evidence="7">Beta-hexosaminidase</fullName>
        <ecNumber evidence="7">3.2.1.52</ecNumber>
    </recommendedName>
</protein>
<comment type="similarity">
    <text evidence="2 7">Belongs to the glycosyl hydrolase 20 family.</text>
</comment>
<evidence type="ECO:0000256" key="4">
    <source>
        <dbReference type="ARBA" id="ARBA00022801"/>
    </source>
</evidence>
<evidence type="ECO:0000256" key="3">
    <source>
        <dbReference type="ARBA" id="ARBA00022729"/>
    </source>
</evidence>
<evidence type="ECO:0000256" key="2">
    <source>
        <dbReference type="ARBA" id="ARBA00006285"/>
    </source>
</evidence>
<dbReference type="AlphaFoldDB" id="A0A0D1YAZ4"/>
<keyword evidence="5" id="KW-0325">Glycoprotein</keyword>
<evidence type="ECO:0000313" key="12">
    <source>
        <dbReference type="EMBL" id="KIV80172.1"/>
    </source>
</evidence>
<dbReference type="STRING" id="1016849.A0A0D1YAZ4"/>
<dbReference type="FunFam" id="3.20.20.80:FF:000063">
    <property type="entry name" value="Beta-hexosaminidase"/>
    <property type="match status" value="1"/>
</dbReference>
<feature type="domain" description="Glycoside hydrolase family 20 catalytic" evidence="10">
    <location>
        <begin position="223"/>
        <end position="583"/>
    </location>
</feature>
<keyword evidence="6 7" id="KW-0326">Glycosidase</keyword>
<name>A0A0D1YAZ4_9EURO</name>
<dbReference type="GO" id="GO:0030203">
    <property type="term" value="P:glycosaminoglycan metabolic process"/>
    <property type="evidence" value="ECO:0007669"/>
    <property type="project" value="TreeGrafter"/>
</dbReference>
<dbReference type="PRINTS" id="PR00738">
    <property type="entry name" value="GLHYDRLASE20"/>
</dbReference>
<dbReference type="SUPFAM" id="SSF51445">
    <property type="entry name" value="(Trans)glycosidases"/>
    <property type="match status" value="1"/>
</dbReference>
<reference evidence="12 13" key="1">
    <citation type="submission" date="2015-01" db="EMBL/GenBank/DDBJ databases">
        <title>The Genome Sequence of Exophiala sideris CBS121828.</title>
        <authorList>
            <consortium name="The Broad Institute Genomics Platform"/>
            <person name="Cuomo C."/>
            <person name="de Hoog S."/>
            <person name="Gorbushina A."/>
            <person name="Stielow B."/>
            <person name="Teixiera M."/>
            <person name="Abouelleil A."/>
            <person name="Chapman S.B."/>
            <person name="Priest M."/>
            <person name="Young S.K."/>
            <person name="Wortman J."/>
            <person name="Nusbaum C."/>
            <person name="Birren B."/>
        </authorList>
    </citation>
    <scope>NUCLEOTIDE SEQUENCE [LARGE SCALE GENOMIC DNA]</scope>
    <source>
        <strain evidence="12 13">CBS 121828</strain>
    </source>
</reference>
<evidence type="ECO:0000259" key="11">
    <source>
        <dbReference type="Pfam" id="PF14845"/>
    </source>
</evidence>
<dbReference type="Gene3D" id="3.20.20.80">
    <property type="entry name" value="Glycosidases"/>
    <property type="match status" value="1"/>
</dbReference>
<evidence type="ECO:0000256" key="8">
    <source>
        <dbReference type="PIRSR" id="PIRSR001093-1"/>
    </source>
</evidence>
<evidence type="ECO:0000259" key="10">
    <source>
        <dbReference type="Pfam" id="PF00728"/>
    </source>
</evidence>
<accession>A0A0D1YAZ4</accession>
<dbReference type="Pfam" id="PF00728">
    <property type="entry name" value="Glyco_hydro_20"/>
    <property type="match status" value="1"/>
</dbReference>
<evidence type="ECO:0000256" key="9">
    <source>
        <dbReference type="SAM" id="SignalP"/>
    </source>
</evidence>
<sequence>MLLHVFLIASYIVRSCAIWPQPLNQSTGADVRWLDPALKTTLHCDGAITLLSSHDSTEYQFTGLVNELSQFSQLLFGHFQTFTINKSRHDAVNGLSESSLLQAAARDTVRQMQSSEFVPWKMHRRNSTFEPDSHGARQYMSALQIHQRKCPDSPTFEPALFFGEDESYELTITNETAIIKSNHTLGSLRALQTLQQAFFAHSTLSGSYTPYLPLHIVDRPRWRHRGLSIDIARNPFRPQDLMRTLDAMAQTKLNRLHIHATDSQSWPLEIPSLPELARKGAYQPNLIWTVDDLREIQARGASKGISVFVEIDMPGHTASIAHAYPDLIAAFNELDWSTFAAEPLSGQLKLNSSAVHDFVSTLLLDLLPRTRLYTSLYHIGGDEVNLPAYLLDETVRSDDPHVLQPLLQKFIDRVISITIQQGLQPIVWEEMLLDWDLTLPSAAVKGNSPSTLVQVWRDSQRIEEVLKRGHRVIFGDYKHWYLDCGYGIFLEPYSSGKSPPGVPFNTSGGFASKLRKPYLDYCAPFHNWRHMYMYDPVANISSDLVDGIEGGEVLLWSEQTDSVDLDSKLWPRVAAAAEVLWAGVRNDTMLEDAARRLGEWRERAVIDLGVRMSVVDMTWCLMERGCNL</sequence>
<dbReference type="PANTHER" id="PTHR22600">
    <property type="entry name" value="BETA-HEXOSAMINIDASE"/>
    <property type="match status" value="1"/>
</dbReference>
<evidence type="ECO:0000256" key="7">
    <source>
        <dbReference type="PIRNR" id="PIRNR001093"/>
    </source>
</evidence>
<dbReference type="GO" id="GO:0005975">
    <property type="term" value="P:carbohydrate metabolic process"/>
    <property type="evidence" value="ECO:0007669"/>
    <property type="project" value="InterPro"/>
</dbReference>
<gene>
    <name evidence="12" type="ORF">PV11_07692</name>
</gene>
<dbReference type="PANTHER" id="PTHR22600:SF58">
    <property type="entry name" value="BETA-HEXOSAMINIDASE"/>
    <property type="match status" value="1"/>
</dbReference>
<dbReference type="InterPro" id="IPR025705">
    <property type="entry name" value="Beta_hexosaminidase_sua/sub"/>
</dbReference>
<comment type="catalytic activity">
    <reaction evidence="1 7">
        <text>Hydrolysis of terminal non-reducing N-acetyl-D-hexosamine residues in N-acetyl-beta-D-hexosaminides.</text>
        <dbReference type="EC" id="3.2.1.52"/>
    </reaction>
</comment>
<dbReference type="EMBL" id="KN846953">
    <property type="protein sequence ID" value="KIV80171.1"/>
    <property type="molecule type" value="Genomic_DNA"/>
</dbReference>
<feature type="chain" id="PRO_5007395250" description="Beta-hexosaminidase" evidence="9">
    <location>
        <begin position="18"/>
        <end position="628"/>
    </location>
</feature>
<dbReference type="GO" id="GO:0016020">
    <property type="term" value="C:membrane"/>
    <property type="evidence" value="ECO:0007669"/>
    <property type="project" value="TreeGrafter"/>
</dbReference>
<organism evidence="12 13">
    <name type="scientific">Exophiala sideris</name>
    <dbReference type="NCBI Taxonomy" id="1016849"/>
    <lineage>
        <taxon>Eukaryota</taxon>
        <taxon>Fungi</taxon>
        <taxon>Dikarya</taxon>
        <taxon>Ascomycota</taxon>
        <taxon>Pezizomycotina</taxon>
        <taxon>Eurotiomycetes</taxon>
        <taxon>Chaetothyriomycetidae</taxon>
        <taxon>Chaetothyriales</taxon>
        <taxon>Herpotrichiellaceae</taxon>
        <taxon>Exophiala</taxon>
    </lineage>
</organism>
<dbReference type="HOGENOM" id="CLU_007082_0_2_1"/>
<feature type="active site" description="Proton donor" evidence="8">
    <location>
        <position position="383"/>
    </location>
</feature>
<dbReference type="EC" id="3.2.1.52" evidence="7"/>
<dbReference type="GO" id="GO:0016231">
    <property type="term" value="F:beta-N-acetylglucosaminidase activity"/>
    <property type="evidence" value="ECO:0007669"/>
    <property type="project" value="TreeGrafter"/>
</dbReference>
<dbReference type="InterPro" id="IPR029018">
    <property type="entry name" value="Hex-like_dom2"/>
</dbReference>
<keyword evidence="3 9" id="KW-0732">Signal</keyword>
<feature type="signal peptide" evidence="9">
    <location>
        <begin position="1"/>
        <end position="17"/>
    </location>
</feature>
<keyword evidence="4 7" id="KW-0378">Hydrolase</keyword>
<dbReference type="InterPro" id="IPR029019">
    <property type="entry name" value="HEX_eukaryotic_N"/>
</dbReference>
<evidence type="ECO:0000256" key="5">
    <source>
        <dbReference type="ARBA" id="ARBA00023180"/>
    </source>
</evidence>
<evidence type="ECO:0000313" key="13">
    <source>
        <dbReference type="Proteomes" id="UP000053599"/>
    </source>
</evidence>
<feature type="domain" description="Beta-hexosaminidase eukaryotic type N-terminal" evidence="11">
    <location>
        <begin position="18"/>
        <end position="196"/>
    </location>
</feature>
<evidence type="ECO:0000256" key="1">
    <source>
        <dbReference type="ARBA" id="ARBA00001231"/>
    </source>
</evidence>
<evidence type="ECO:0000256" key="6">
    <source>
        <dbReference type="ARBA" id="ARBA00023295"/>
    </source>
</evidence>
<dbReference type="SUPFAM" id="SSF55545">
    <property type="entry name" value="beta-N-acetylhexosaminidase-like domain"/>
    <property type="match status" value="1"/>
</dbReference>
<proteinExistence type="inferred from homology"/>
<dbReference type="InterPro" id="IPR017853">
    <property type="entry name" value="GH"/>
</dbReference>